<feature type="domain" description="Response regulatory" evidence="3">
    <location>
        <begin position="3"/>
        <end position="114"/>
    </location>
</feature>
<dbReference type="AlphaFoldDB" id="A0A653ADY6"/>
<dbReference type="Gene3D" id="3.40.50.2300">
    <property type="match status" value="1"/>
</dbReference>
<dbReference type="PROSITE" id="PS50110">
    <property type="entry name" value="RESPONSE_REGULATORY"/>
    <property type="match status" value="1"/>
</dbReference>
<dbReference type="GO" id="GO:0000160">
    <property type="term" value="P:phosphorelay signal transduction system"/>
    <property type="evidence" value="ECO:0007669"/>
    <property type="project" value="InterPro"/>
</dbReference>
<dbReference type="EMBL" id="UPXX01000031">
    <property type="protein sequence ID" value="VBB46283.1"/>
    <property type="molecule type" value="Genomic_DNA"/>
</dbReference>
<dbReference type="InterPro" id="IPR001789">
    <property type="entry name" value="Sig_transdc_resp-reg_receiver"/>
</dbReference>
<feature type="region of interest" description="Disordered" evidence="2">
    <location>
        <begin position="120"/>
        <end position="149"/>
    </location>
</feature>
<evidence type="ECO:0000259" key="3">
    <source>
        <dbReference type="PROSITE" id="PS50110"/>
    </source>
</evidence>
<name>A0A653ADY6_UNCDX</name>
<evidence type="ECO:0000256" key="2">
    <source>
        <dbReference type="SAM" id="MobiDB-lite"/>
    </source>
</evidence>
<organism evidence="4">
    <name type="scientific">Uncultured Desulfatiglans sp</name>
    <dbReference type="NCBI Taxonomy" id="1748965"/>
    <lineage>
        <taxon>Bacteria</taxon>
        <taxon>Pseudomonadati</taxon>
        <taxon>Thermodesulfobacteriota</taxon>
        <taxon>Desulfobacteria</taxon>
        <taxon>Desulfatiglandales</taxon>
        <taxon>Desulfatiglandaceae</taxon>
        <taxon>Desulfatiglans</taxon>
        <taxon>environmental samples</taxon>
    </lineage>
</organism>
<sequence length="149" mass="16206">MYSILVAHSDASMRILFSEKLFEEGYNVTSCGNLEQLSELLETKSADLLIMNAALAGRIGIELFASVLKKGSTPPLLLCVNHSGIPENPLLDVAHYRYGSLSPEEIKNKVKNIFDLRKTHRKKKTTPAASRHVSPLPALLNSASGSTAS</sequence>
<comment type="caution">
    <text evidence="1">Lacks conserved residue(s) required for the propagation of feature annotation.</text>
</comment>
<evidence type="ECO:0000256" key="1">
    <source>
        <dbReference type="PROSITE-ProRule" id="PRU00169"/>
    </source>
</evidence>
<proteinExistence type="predicted"/>
<dbReference type="Pfam" id="PF00072">
    <property type="entry name" value="Response_reg"/>
    <property type="match status" value="1"/>
</dbReference>
<dbReference type="InterPro" id="IPR011006">
    <property type="entry name" value="CheY-like_superfamily"/>
</dbReference>
<gene>
    <name evidence="4" type="ORF">TRIP_B40201</name>
</gene>
<dbReference type="SUPFAM" id="SSF52172">
    <property type="entry name" value="CheY-like"/>
    <property type="match status" value="1"/>
</dbReference>
<reference evidence="4" key="1">
    <citation type="submission" date="2018-07" db="EMBL/GenBank/DDBJ databases">
        <authorList>
            <consortium name="Genoscope - CEA"/>
            <person name="William W."/>
        </authorList>
    </citation>
    <scope>NUCLEOTIDE SEQUENCE</scope>
    <source>
        <strain evidence="4">IK1</strain>
    </source>
</reference>
<evidence type="ECO:0000313" key="4">
    <source>
        <dbReference type="EMBL" id="VBB46283.1"/>
    </source>
</evidence>
<accession>A0A653ADY6</accession>
<protein>
    <recommendedName>
        <fullName evidence="3">Response regulatory domain-containing protein</fullName>
    </recommendedName>
</protein>